<feature type="region of interest" description="Disordered" evidence="1">
    <location>
        <begin position="1"/>
        <end position="32"/>
    </location>
</feature>
<reference evidence="2 3" key="1">
    <citation type="submission" date="2019-10" db="EMBL/GenBank/DDBJ databases">
        <title>Assembly and Annotation for the nematode Trichostrongylus colubriformis.</title>
        <authorList>
            <person name="Martin J."/>
        </authorList>
    </citation>
    <scope>NUCLEOTIDE SEQUENCE [LARGE SCALE GENOMIC DNA]</scope>
    <source>
        <strain evidence="2">G859</strain>
        <tissue evidence="2">Whole worm</tissue>
    </source>
</reference>
<name>A0AAN8ID74_TRICO</name>
<accession>A0AAN8ID74</accession>
<feature type="compositionally biased region" description="Polar residues" evidence="1">
    <location>
        <begin position="59"/>
        <end position="90"/>
    </location>
</feature>
<organism evidence="2 3">
    <name type="scientific">Trichostrongylus colubriformis</name>
    <name type="common">Black scour worm</name>
    <dbReference type="NCBI Taxonomy" id="6319"/>
    <lineage>
        <taxon>Eukaryota</taxon>
        <taxon>Metazoa</taxon>
        <taxon>Ecdysozoa</taxon>
        <taxon>Nematoda</taxon>
        <taxon>Chromadorea</taxon>
        <taxon>Rhabditida</taxon>
        <taxon>Rhabditina</taxon>
        <taxon>Rhabditomorpha</taxon>
        <taxon>Strongyloidea</taxon>
        <taxon>Trichostrongylidae</taxon>
        <taxon>Trichostrongylus</taxon>
    </lineage>
</organism>
<evidence type="ECO:0000313" key="2">
    <source>
        <dbReference type="EMBL" id="KAK5964683.1"/>
    </source>
</evidence>
<evidence type="ECO:0000313" key="3">
    <source>
        <dbReference type="Proteomes" id="UP001331761"/>
    </source>
</evidence>
<dbReference type="Proteomes" id="UP001331761">
    <property type="component" value="Unassembled WGS sequence"/>
</dbReference>
<protein>
    <submittedName>
        <fullName evidence="2">Uncharacterized protein</fullName>
    </submittedName>
</protein>
<evidence type="ECO:0000256" key="1">
    <source>
        <dbReference type="SAM" id="MobiDB-lite"/>
    </source>
</evidence>
<sequence>MSDHDHVEATEVDGGDQSTTTESGTGVSSFLQPLGHTLADSTVSVPLLSSGHTLADSPMTGTSDSTHTNSLLKTPDSHSGTSDQDTSRGSSLLAESPSNGEDWAPAPSPMDTTEYGSPQPLPGPQPLPSLGTVASAAAPAIHRPCSPPLWATASAASRRRSHHLRFFSVASASQPLRGAR</sequence>
<feature type="region of interest" description="Disordered" evidence="1">
    <location>
        <begin position="48"/>
        <end position="136"/>
    </location>
</feature>
<comment type="caution">
    <text evidence="2">The sequence shown here is derived from an EMBL/GenBank/DDBJ whole genome shotgun (WGS) entry which is preliminary data.</text>
</comment>
<proteinExistence type="predicted"/>
<dbReference type="AlphaFoldDB" id="A0AAN8ID74"/>
<gene>
    <name evidence="2" type="ORF">GCK32_022855</name>
</gene>
<dbReference type="EMBL" id="WIXE01025479">
    <property type="protein sequence ID" value="KAK5964683.1"/>
    <property type="molecule type" value="Genomic_DNA"/>
</dbReference>
<feature type="non-terminal residue" evidence="2">
    <location>
        <position position="180"/>
    </location>
</feature>
<keyword evidence="3" id="KW-1185">Reference proteome</keyword>
<feature type="compositionally biased region" description="Low complexity" evidence="1">
    <location>
        <begin position="18"/>
        <end position="29"/>
    </location>
</feature>